<organism evidence="1 2">
    <name type="scientific">Nocardiopsis ansamitocini</name>
    <dbReference type="NCBI Taxonomy" id="1670832"/>
    <lineage>
        <taxon>Bacteria</taxon>
        <taxon>Bacillati</taxon>
        <taxon>Actinomycetota</taxon>
        <taxon>Actinomycetes</taxon>
        <taxon>Streptosporangiales</taxon>
        <taxon>Nocardiopsidaceae</taxon>
        <taxon>Nocardiopsis</taxon>
    </lineage>
</organism>
<gene>
    <name evidence="1" type="ORF">Nans01_25540</name>
</gene>
<keyword evidence="2" id="KW-1185">Reference proteome</keyword>
<accession>A0A9W6P728</accession>
<dbReference type="Proteomes" id="UP001165092">
    <property type="component" value="Unassembled WGS sequence"/>
</dbReference>
<dbReference type="AlphaFoldDB" id="A0A9W6P728"/>
<protein>
    <submittedName>
        <fullName evidence="1">Uncharacterized protein</fullName>
    </submittedName>
</protein>
<evidence type="ECO:0000313" key="2">
    <source>
        <dbReference type="Proteomes" id="UP001165092"/>
    </source>
</evidence>
<comment type="caution">
    <text evidence="1">The sequence shown here is derived from an EMBL/GenBank/DDBJ whole genome shotgun (WGS) entry which is preliminary data.</text>
</comment>
<proteinExistence type="predicted"/>
<sequence length="79" mass="8249">MVLPIEPRVRGAGPPDVQNGRFCRSWWASGVLGVESAGGRGDVIQWLHGGDVPEKHGGYNESLGVVIDAADQARLVGGA</sequence>
<dbReference type="EMBL" id="BSQG01000004">
    <property type="protein sequence ID" value="GLU48203.1"/>
    <property type="molecule type" value="Genomic_DNA"/>
</dbReference>
<evidence type="ECO:0000313" key="1">
    <source>
        <dbReference type="EMBL" id="GLU48203.1"/>
    </source>
</evidence>
<reference evidence="1" key="1">
    <citation type="submission" date="2023-02" db="EMBL/GenBank/DDBJ databases">
        <title>Nocardiopsis ansamitocini NBRC 112285.</title>
        <authorList>
            <person name="Ichikawa N."/>
            <person name="Sato H."/>
            <person name="Tonouchi N."/>
        </authorList>
    </citation>
    <scope>NUCLEOTIDE SEQUENCE</scope>
    <source>
        <strain evidence="1">NBRC 112285</strain>
    </source>
</reference>
<name>A0A9W6P728_9ACTN</name>